<gene>
    <name evidence="1" type="ORF">Poly51_02390</name>
</gene>
<keyword evidence="2" id="KW-1185">Reference proteome</keyword>
<dbReference type="AlphaFoldDB" id="A0A5C6FDT0"/>
<dbReference type="Proteomes" id="UP000318288">
    <property type="component" value="Unassembled WGS sequence"/>
</dbReference>
<organism evidence="1 2">
    <name type="scientific">Rubripirellula tenax</name>
    <dbReference type="NCBI Taxonomy" id="2528015"/>
    <lineage>
        <taxon>Bacteria</taxon>
        <taxon>Pseudomonadati</taxon>
        <taxon>Planctomycetota</taxon>
        <taxon>Planctomycetia</taxon>
        <taxon>Pirellulales</taxon>
        <taxon>Pirellulaceae</taxon>
        <taxon>Rubripirellula</taxon>
    </lineage>
</organism>
<reference evidence="1 2" key="1">
    <citation type="submission" date="2019-02" db="EMBL/GenBank/DDBJ databases">
        <title>Deep-cultivation of Planctomycetes and their phenomic and genomic characterization uncovers novel biology.</title>
        <authorList>
            <person name="Wiegand S."/>
            <person name="Jogler M."/>
            <person name="Boedeker C."/>
            <person name="Pinto D."/>
            <person name="Vollmers J."/>
            <person name="Rivas-Marin E."/>
            <person name="Kohn T."/>
            <person name="Peeters S.H."/>
            <person name="Heuer A."/>
            <person name="Rast P."/>
            <person name="Oberbeckmann S."/>
            <person name="Bunk B."/>
            <person name="Jeske O."/>
            <person name="Meyerdierks A."/>
            <person name="Storesund J.E."/>
            <person name="Kallscheuer N."/>
            <person name="Luecker S."/>
            <person name="Lage O.M."/>
            <person name="Pohl T."/>
            <person name="Merkel B.J."/>
            <person name="Hornburger P."/>
            <person name="Mueller R.-W."/>
            <person name="Bruemmer F."/>
            <person name="Labrenz M."/>
            <person name="Spormann A.M."/>
            <person name="Op Den Camp H."/>
            <person name="Overmann J."/>
            <person name="Amann R."/>
            <person name="Jetten M.S.M."/>
            <person name="Mascher T."/>
            <person name="Medema M.H."/>
            <person name="Devos D.P."/>
            <person name="Kaster A.-K."/>
            <person name="Ovreas L."/>
            <person name="Rohde M."/>
            <person name="Galperin M.Y."/>
            <person name="Jogler C."/>
        </authorList>
    </citation>
    <scope>NUCLEOTIDE SEQUENCE [LARGE SCALE GENOMIC DNA]</scope>
    <source>
        <strain evidence="1 2">Poly51</strain>
    </source>
</reference>
<proteinExistence type="predicted"/>
<evidence type="ECO:0000313" key="1">
    <source>
        <dbReference type="EMBL" id="TWU59966.1"/>
    </source>
</evidence>
<evidence type="ECO:0000313" key="2">
    <source>
        <dbReference type="Proteomes" id="UP000318288"/>
    </source>
</evidence>
<dbReference type="EMBL" id="SJPW01000001">
    <property type="protein sequence ID" value="TWU59966.1"/>
    <property type="molecule type" value="Genomic_DNA"/>
</dbReference>
<name>A0A5C6FDT0_9BACT</name>
<sequence length="60" mass="6463">MVVSAATKRRVTIPCTGAGLAGFHEWSINFPGPVTGNVIGLTPQMFRVFACTNDCCNAWF</sequence>
<protein>
    <submittedName>
        <fullName evidence="1">Uncharacterized protein</fullName>
    </submittedName>
</protein>
<accession>A0A5C6FDT0</accession>
<comment type="caution">
    <text evidence="1">The sequence shown here is derived from an EMBL/GenBank/DDBJ whole genome shotgun (WGS) entry which is preliminary data.</text>
</comment>